<dbReference type="RefSeq" id="WP_268497224.1">
    <property type="nucleotide sequence ID" value="NZ_JALAVZ010000004.1"/>
</dbReference>
<dbReference type="PROSITE" id="PS51257">
    <property type="entry name" value="PROKAR_LIPOPROTEIN"/>
    <property type="match status" value="1"/>
</dbReference>
<dbReference type="GO" id="GO:0005975">
    <property type="term" value="P:carbohydrate metabolic process"/>
    <property type="evidence" value="ECO:0007669"/>
    <property type="project" value="InterPro"/>
</dbReference>
<evidence type="ECO:0000256" key="1">
    <source>
        <dbReference type="SAM" id="SignalP"/>
    </source>
</evidence>
<sequence length="364" mass="41206">MRHVLVAAILFCLSIGLSAGCAEAGNKTLYQSEADMNTRPLQPAEYFIYHNLMNDQGLIKTDFSDQPSYLSESIGLWMEFLVSRQDASHFQEQYQHLRDSFLLNHQLVTWKIQNGQASGTNALIDDMRIIVSLDQAAALWGSSQYEKTARDIGTALKIYNMYNGMFTDFYDSASHAASKDVTLSYVMPDALAVLKKYGIIDEETEQRNADVLYLAPLKNGFLPKTYSAESKQYKYDSEVNVIDQLYAAWHLPEGDEKAAVIAEWVKKEFQANGKLYGRYLADTKEPAVQYESPSVYALAVLFLTKQHEDSSVIKAVYDRMNDFEILDPAKPYYGGYMSGSDTHSFDNLLPLLAERKLFNETIIQ</sequence>
<evidence type="ECO:0000313" key="3">
    <source>
        <dbReference type="Proteomes" id="UP001073053"/>
    </source>
</evidence>
<accession>A0A9Q4HQK6</accession>
<comment type="caution">
    <text evidence="2">The sequence shown here is derived from an EMBL/GenBank/DDBJ whole genome shotgun (WGS) entry which is preliminary data.</text>
</comment>
<dbReference type="EMBL" id="JALAWA010000006">
    <property type="protein sequence ID" value="MCY9185096.1"/>
    <property type="molecule type" value="Genomic_DNA"/>
</dbReference>
<keyword evidence="2" id="KW-0378">Hydrolase</keyword>
<dbReference type="AlphaFoldDB" id="A0A9Q4HQK6"/>
<dbReference type="SUPFAM" id="SSF48208">
    <property type="entry name" value="Six-hairpin glycosidases"/>
    <property type="match status" value="1"/>
</dbReference>
<name>A0A9Q4HQK6_9BACI</name>
<keyword evidence="1" id="KW-0732">Signal</keyword>
<dbReference type="Proteomes" id="UP001073053">
    <property type="component" value="Unassembled WGS sequence"/>
</dbReference>
<proteinExistence type="predicted"/>
<dbReference type="GO" id="GO:0016787">
    <property type="term" value="F:hydrolase activity"/>
    <property type="evidence" value="ECO:0007669"/>
    <property type="project" value="UniProtKB-KW"/>
</dbReference>
<feature type="signal peptide" evidence="1">
    <location>
        <begin position="1"/>
        <end position="24"/>
    </location>
</feature>
<dbReference type="InterPro" id="IPR008928">
    <property type="entry name" value="6-hairpin_glycosidase_sf"/>
</dbReference>
<dbReference type="InterPro" id="IPR012341">
    <property type="entry name" value="6hp_glycosidase-like_sf"/>
</dbReference>
<reference evidence="2" key="1">
    <citation type="submission" date="2022-02" db="EMBL/GenBank/DDBJ databases">
        <title>Crop Bioprotection Bacillus Genome Sequencing.</title>
        <authorList>
            <person name="Dunlap C."/>
        </authorList>
    </citation>
    <scope>NUCLEOTIDE SEQUENCE</scope>
    <source>
        <strain evidence="2">EC49O2N-C10</strain>
    </source>
</reference>
<protein>
    <submittedName>
        <fullName evidence="2">Glycosyl hydrolase family 8</fullName>
    </submittedName>
</protein>
<evidence type="ECO:0000313" key="2">
    <source>
        <dbReference type="EMBL" id="MCY9185096.1"/>
    </source>
</evidence>
<dbReference type="Gene3D" id="1.50.10.10">
    <property type="match status" value="1"/>
</dbReference>
<gene>
    <name evidence="2" type="ORF">MOF03_10615</name>
</gene>
<feature type="chain" id="PRO_5040500903" evidence="1">
    <location>
        <begin position="25"/>
        <end position="364"/>
    </location>
</feature>
<organism evidence="2 3">
    <name type="scientific">Bacillus halotolerans</name>
    <dbReference type="NCBI Taxonomy" id="260554"/>
    <lineage>
        <taxon>Bacteria</taxon>
        <taxon>Bacillati</taxon>
        <taxon>Bacillota</taxon>
        <taxon>Bacilli</taxon>
        <taxon>Bacillales</taxon>
        <taxon>Bacillaceae</taxon>
        <taxon>Bacillus</taxon>
    </lineage>
</organism>